<keyword evidence="9" id="KW-0966">Cell projection</keyword>
<dbReference type="InterPro" id="IPR053927">
    <property type="entry name" value="FlgK_helical"/>
</dbReference>
<dbReference type="EMBL" id="JAPJZH010000013">
    <property type="protein sequence ID" value="MDA4847537.1"/>
    <property type="molecule type" value="Genomic_DNA"/>
</dbReference>
<evidence type="ECO:0000256" key="5">
    <source>
        <dbReference type="ARBA" id="ARBA00022525"/>
    </source>
</evidence>
<dbReference type="SUPFAM" id="SSF64518">
    <property type="entry name" value="Phase 1 flagellin"/>
    <property type="match status" value="1"/>
</dbReference>
<organism evidence="9 10">
    <name type="scientific">Hoeflea poritis</name>
    <dbReference type="NCBI Taxonomy" id="2993659"/>
    <lineage>
        <taxon>Bacteria</taxon>
        <taxon>Pseudomonadati</taxon>
        <taxon>Pseudomonadota</taxon>
        <taxon>Alphaproteobacteria</taxon>
        <taxon>Hyphomicrobiales</taxon>
        <taxon>Rhizobiaceae</taxon>
        <taxon>Hoeflea</taxon>
    </lineage>
</organism>
<feature type="domain" description="Flagellar basal-body/hook protein C-terminal" evidence="7">
    <location>
        <begin position="441"/>
        <end position="481"/>
    </location>
</feature>
<evidence type="ECO:0000313" key="9">
    <source>
        <dbReference type="EMBL" id="MDA4847537.1"/>
    </source>
</evidence>
<evidence type="ECO:0000256" key="1">
    <source>
        <dbReference type="ARBA" id="ARBA00004365"/>
    </source>
</evidence>
<keyword evidence="10" id="KW-1185">Reference proteome</keyword>
<comment type="subcellular location">
    <subcellularLocation>
        <location evidence="1">Bacterial flagellum</location>
    </subcellularLocation>
    <subcellularLocation>
        <location evidence="2">Secreted</location>
    </subcellularLocation>
</comment>
<gene>
    <name evidence="9" type="primary">flgK</name>
    <name evidence="9" type="ORF">OOZ53_19405</name>
</gene>
<feature type="domain" description="Flagellar hook-associated protein FlgK helical" evidence="8">
    <location>
        <begin position="85"/>
        <end position="312"/>
    </location>
</feature>
<keyword evidence="5" id="KW-0964">Secreted</keyword>
<keyword evidence="9" id="KW-0969">Cilium</keyword>
<dbReference type="Proteomes" id="UP001148313">
    <property type="component" value="Unassembled WGS sequence"/>
</dbReference>
<name>A0ABT4VU19_9HYPH</name>
<dbReference type="InterPro" id="IPR002371">
    <property type="entry name" value="FlgK"/>
</dbReference>
<dbReference type="Pfam" id="PF06429">
    <property type="entry name" value="Flg_bbr_C"/>
    <property type="match status" value="1"/>
</dbReference>
<keyword evidence="6" id="KW-0975">Bacterial flagellum</keyword>
<evidence type="ECO:0000256" key="3">
    <source>
        <dbReference type="ARBA" id="ARBA00009677"/>
    </source>
</evidence>
<keyword evidence="9" id="KW-0282">Flagellum</keyword>
<dbReference type="Pfam" id="PF22638">
    <property type="entry name" value="FlgK_D1"/>
    <property type="match status" value="1"/>
</dbReference>
<dbReference type="InterPro" id="IPR010930">
    <property type="entry name" value="Flg_bb/hook_C_dom"/>
</dbReference>
<comment type="similarity">
    <text evidence="3">Belongs to the flagella basal body rod proteins family.</text>
</comment>
<dbReference type="NCBIfam" id="TIGR02492">
    <property type="entry name" value="flgK_ends"/>
    <property type="match status" value="1"/>
</dbReference>
<dbReference type="PANTHER" id="PTHR30033">
    <property type="entry name" value="FLAGELLAR HOOK-ASSOCIATED PROTEIN 1"/>
    <property type="match status" value="1"/>
</dbReference>
<sequence length="484" mass="50947">MSLSSAISTAQSILSNTSRQTLVVSDNIANAGNPDYARRAPTLQTYFGGELSVSIQRAENTVLFNQSLDYLSVSSAQAIVYDGLEQLKTSMGGNDYELSPSRYIGDLRDMLQTLAATPGDSTLAASVISAAQDVANSINDASASTQQLRLEADQAIGERVDKLNNLLTQFEAVNNDVIAGTAVGEDVSQALDSRDSLLREISTLVGIRTLERGSNDIAIYTTGGQTLFETVPRSVSFVPTNGFDATIGGNAVYIDGVALQPGDGPQTTANGELAAYLQIRDNAAPTYQSQLDEIARGLVVVFAEHDQSGSALPDLPGLFTWSGGTVPSAATIEPGISATLSVNPAVLVDTGNPALLRDGGINGAAYISNASGATGFSSLLDSYVTGLEEPMSFDPAALAGDGASMIGYASDSIGWLELYRSQAFEAAETREAATVRIFESYSNETGVNIDEEMALLLDLEQSYRASTQLLQTIDEMLQALLAVR</sequence>
<evidence type="ECO:0000256" key="2">
    <source>
        <dbReference type="ARBA" id="ARBA00004613"/>
    </source>
</evidence>
<evidence type="ECO:0000256" key="6">
    <source>
        <dbReference type="ARBA" id="ARBA00023143"/>
    </source>
</evidence>
<protein>
    <recommendedName>
        <fullName evidence="4">Flagellar hook-associated protein 1</fullName>
    </recommendedName>
</protein>
<comment type="caution">
    <text evidence="9">The sequence shown here is derived from an EMBL/GenBank/DDBJ whole genome shotgun (WGS) entry which is preliminary data.</text>
</comment>
<reference evidence="9" key="1">
    <citation type="submission" date="2022-11" db="EMBL/GenBank/DDBJ databases">
        <title>Hoeflea poritis sp. nov., isolated from scleractinian coral Porites lutea.</title>
        <authorList>
            <person name="Zhang G."/>
            <person name="Wei Q."/>
            <person name="Cai L."/>
        </authorList>
    </citation>
    <scope>NUCLEOTIDE SEQUENCE</scope>
    <source>
        <strain evidence="9">E7-10</strain>
    </source>
</reference>
<dbReference type="PANTHER" id="PTHR30033:SF1">
    <property type="entry name" value="FLAGELLAR HOOK-ASSOCIATED PROTEIN 1"/>
    <property type="match status" value="1"/>
</dbReference>
<evidence type="ECO:0000259" key="7">
    <source>
        <dbReference type="Pfam" id="PF06429"/>
    </source>
</evidence>
<dbReference type="RefSeq" id="WP_271091364.1">
    <property type="nucleotide sequence ID" value="NZ_JAPJZH010000013.1"/>
</dbReference>
<evidence type="ECO:0000256" key="4">
    <source>
        <dbReference type="ARBA" id="ARBA00016244"/>
    </source>
</evidence>
<proteinExistence type="inferred from homology"/>
<accession>A0ABT4VU19</accession>
<evidence type="ECO:0000259" key="8">
    <source>
        <dbReference type="Pfam" id="PF22638"/>
    </source>
</evidence>
<evidence type="ECO:0000313" key="10">
    <source>
        <dbReference type="Proteomes" id="UP001148313"/>
    </source>
</evidence>